<dbReference type="AlphaFoldDB" id="A0A4Y9ZRY4"/>
<sequence>MPAPFTPSINQTLEGSTTESAAPRSLPDGMTAGLLKSRLDGKKKIKGAILTPQEMKELTEHWKPYRSIGKS</sequence>
<dbReference type="OrthoDB" id="415889at2759"/>
<comment type="caution">
    <text evidence="2">The sequence shown here is derived from an EMBL/GenBank/DDBJ whole genome shotgun (WGS) entry which is preliminary data.</text>
</comment>
<evidence type="ECO:0000313" key="3">
    <source>
        <dbReference type="Proteomes" id="UP000298061"/>
    </source>
</evidence>
<name>A0A4Y9ZRY4_9AGAM</name>
<evidence type="ECO:0000313" key="2">
    <source>
        <dbReference type="EMBL" id="TFY77034.1"/>
    </source>
</evidence>
<evidence type="ECO:0000256" key="1">
    <source>
        <dbReference type="SAM" id="MobiDB-lite"/>
    </source>
</evidence>
<feature type="compositionally biased region" description="Polar residues" evidence="1">
    <location>
        <begin position="7"/>
        <end position="20"/>
    </location>
</feature>
<dbReference type="STRING" id="135208.A0A4Y9ZRY4"/>
<keyword evidence="3" id="KW-1185">Reference proteome</keyword>
<dbReference type="EMBL" id="SFCI01001020">
    <property type="protein sequence ID" value="TFY77034.1"/>
    <property type="molecule type" value="Genomic_DNA"/>
</dbReference>
<accession>A0A4Y9ZRY4</accession>
<organism evidence="2 3">
    <name type="scientific">Hericium alpestre</name>
    <dbReference type="NCBI Taxonomy" id="135208"/>
    <lineage>
        <taxon>Eukaryota</taxon>
        <taxon>Fungi</taxon>
        <taxon>Dikarya</taxon>
        <taxon>Basidiomycota</taxon>
        <taxon>Agaricomycotina</taxon>
        <taxon>Agaricomycetes</taxon>
        <taxon>Russulales</taxon>
        <taxon>Hericiaceae</taxon>
        <taxon>Hericium</taxon>
    </lineage>
</organism>
<gene>
    <name evidence="2" type="ORF">EWM64_g6977</name>
</gene>
<protein>
    <submittedName>
        <fullName evidence="2">Uncharacterized protein</fullName>
    </submittedName>
</protein>
<reference evidence="2 3" key="1">
    <citation type="submission" date="2019-02" db="EMBL/GenBank/DDBJ databases">
        <title>Genome sequencing of the rare red list fungi Hericium alpestre (H. flagellum).</title>
        <authorList>
            <person name="Buettner E."/>
            <person name="Kellner H."/>
        </authorList>
    </citation>
    <scope>NUCLEOTIDE SEQUENCE [LARGE SCALE GENOMIC DNA]</scope>
    <source>
        <strain evidence="2 3">DSM 108284</strain>
    </source>
</reference>
<feature type="region of interest" description="Disordered" evidence="1">
    <location>
        <begin position="1"/>
        <end position="32"/>
    </location>
</feature>
<dbReference type="Proteomes" id="UP000298061">
    <property type="component" value="Unassembled WGS sequence"/>
</dbReference>
<proteinExistence type="predicted"/>